<protein>
    <submittedName>
        <fullName evidence="1">Uncharacterized protein</fullName>
    </submittedName>
</protein>
<dbReference type="AlphaFoldDB" id="A0A7X0IQL0"/>
<dbReference type="EMBL" id="JACHBG010000004">
    <property type="protein sequence ID" value="MBB6484888.1"/>
    <property type="molecule type" value="Genomic_DNA"/>
</dbReference>
<evidence type="ECO:0000313" key="1">
    <source>
        <dbReference type="EMBL" id="MBB6484888.1"/>
    </source>
</evidence>
<proteinExistence type="predicted"/>
<organism evidence="1 2">
    <name type="scientific">Rhizobium lusitanum</name>
    <dbReference type="NCBI Taxonomy" id="293958"/>
    <lineage>
        <taxon>Bacteria</taxon>
        <taxon>Pseudomonadati</taxon>
        <taxon>Pseudomonadota</taxon>
        <taxon>Alphaproteobacteria</taxon>
        <taxon>Hyphomicrobiales</taxon>
        <taxon>Rhizobiaceae</taxon>
        <taxon>Rhizobium/Agrobacterium group</taxon>
        <taxon>Rhizobium</taxon>
    </lineage>
</organism>
<name>A0A7X0IQL0_9HYPH</name>
<accession>A0A7X0IQL0</accession>
<comment type="caution">
    <text evidence="1">The sequence shown here is derived from an EMBL/GenBank/DDBJ whole genome shotgun (WGS) entry which is preliminary data.</text>
</comment>
<evidence type="ECO:0000313" key="2">
    <source>
        <dbReference type="Proteomes" id="UP000565576"/>
    </source>
</evidence>
<gene>
    <name evidence="1" type="ORF">GGD46_002168</name>
</gene>
<sequence>MLLRVINGCCDRSRVILGYLFHLFYRRGLNFNLLLDALRFISCKLNRGCSYQGSGHDGSLPQPY</sequence>
<reference evidence="1 2" key="1">
    <citation type="submission" date="2020-08" db="EMBL/GenBank/DDBJ databases">
        <title>Genomic Encyclopedia of Type Strains, Phase IV (KMG-V): Genome sequencing to study the core and pangenomes of soil and plant-associated prokaryotes.</title>
        <authorList>
            <person name="Whitman W."/>
        </authorList>
    </citation>
    <scope>NUCLEOTIDE SEQUENCE [LARGE SCALE GENOMIC DNA]</scope>
    <source>
        <strain evidence="1 2">SEMIA 4060</strain>
    </source>
</reference>
<dbReference type="Proteomes" id="UP000565576">
    <property type="component" value="Unassembled WGS sequence"/>
</dbReference>